<keyword evidence="2" id="KW-0813">Transport</keyword>
<evidence type="ECO:0000259" key="7">
    <source>
        <dbReference type="Pfam" id="PF03264"/>
    </source>
</evidence>
<name>A0ABS4JXE4_9FIRM</name>
<feature type="domain" description="NapC/NirT cytochrome c N-terminal" evidence="7">
    <location>
        <begin position="5"/>
        <end position="149"/>
    </location>
</feature>
<comment type="subcellular location">
    <subcellularLocation>
        <location evidence="1">Cell envelope</location>
    </subcellularLocation>
</comment>
<gene>
    <name evidence="8" type="ORF">J2Z79_003627</name>
</gene>
<dbReference type="Proteomes" id="UP001519289">
    <property type="component" value="Unassembled WGS sequence"/>
</dbReference>
<protein>
    <submittedName>
        <fullName evidence="8">Cytochrome c nitrite reductase small subunit</fullName>
    </submittedName>
</protein>
<keyword evidence="5" id="KW-0249">Electron transport</keyword>
<keyword evidence="6" id="KW-0408">Iron</keyword>
<accession>A0ABS4JXE4</accession>
<organism evidence="8 9">
    <name type="scientific">Symbiobacterium terraclitae</name>
    <dbReference type="NCBI Taxonomy" id="557451"/>
    <lineage>
        <taxon>Bacteria</taxon>
        <taxon>Bacillati</taxon>
        <taxon>Bacillota</taxon>
        <taxon>Clostridia</taxon>
        <taxon>Eubacteriales</taxon>
        <taxon>Symbiobacteriaceae</taxon>
        <taxon>Symbiobacterium</taxon>
    </lineage>
</organism>
<dbReference type="InterPro" id="IPR038266">
    <property type="entry name" value="NapC/NirT_cytc_sf"/>
</dbReference>
<keyword evidence="4" id="KW-0479">Metal-binding</keyword>
<evidence type="ECO:0000256" key="1">
    <source>
        <dbReference type="ARBA" id="ARBA00004196"/>
    </source>
</evidence>
<evidence type="ECO:0000256" key="6">
    <source>
        <dbReference type="ARBA" id="ARBA00023004"/>
    </source>
</evidence>
<evidence type="ECO:0000313" key="8">
    <source>
        <dbReference type="EMBL" id="MBP2020171.1"/>
    </source>
</evidence>
<sequence length="152" mass="16441">MNRWVKGVLIAVGGLFGAFLILAFALQVPAVGQTIGSPAACSTCHVMEDQVLSLERGTHRSLACVQCHTPSGFFAKPIEEIKSASRHAAVFLTNSTPDVIKPTHESREIIQAQCAECHAGWLRANSAADHQPDGLMCFECHRDVAHGRPLRN</sequence>
<dbReference type="EMBL" id="JAGGLG010000054">
    <property type="protein sequence ID" value="MBP2020171.1"/>
    <property type="molecule type" value="Genomic_DNA"/>
</dbReference>
<comment type="caution">
    <text evidence="8">The sequence shown here is derived from an EMBL/GenBank/DDBJ whole genome shotgun (WGS) entry which is preliminary data.</text>
</comment>
<evidence type="ECO:0000256" key="2">
    <source>
        <dbReference type="ARBA" id="ARBA00022448"/>
    </source>
</evidence>
<evidence type="ECO:0000313" key="9">
    <source>
        <dbReference type="Proteomes" id="UP001519289"/>
    </source>
</evidence>
<keyword evidence="9" id="KW-1185">Reference proteome</keyword>
<dbReference type="InterPro" id="IPR036280">
    <property type="entry name" value="Multihaem_cyt_sf"/>
</dbReference>
<evidence type="ECO:0000256" key="4">
    <source>
        <dbReference type="ARBA" id="ARBA00022723"/>
    </source>
</evidence>
<dbReference type="SUPFAM" id="SSF48695">
    <property type="entry name" value="Multiheme cytochromes"/>
    <property type="match status" value="1"/>
</dbReference>
<reference evidence="8 9" key="1">
    <citation type="submission" date="2021-03" db="EMBL/GenBank/DDBJ databases">
        <title>Genomic Encyclopedia of Type Strains, Phase IV (KMG-IV): sequencing the most valuable type-strain genomes for metagenomic binning, comparative biology and taxonomic classification.</title>
        <authorList>
            <person name="Goeker M."/>
        </authorList>
    </citation>
    <scope>NUCLEOTIDE SEQUENCE [LARGE SCALE GENOMIC DNA]</scope>
    <source>
        <strain evidence="8 9">DSM 27138</strain>
    </source>
</reference>
<dbReference type="Pfam" id="PF03264">
    <property type="entry name" value="Cytochrom_NNT"/>
    <property type="match status" value="1"/>
</dbReference>
<dbReference type="InterPro" id="IPR005126">
    <property type="entry name" value="NapC/NirT_cyt_c_N"/>
</dbReference>
<dbReference type="Gene3D" id="1.10.3820.10">
    <property type="entry name" value="Di-heme elbow motif domain"/>
    <property type="match status" value="1"/>
</dbReference>
<dbReference type="RefSeq" id="WP_209468268.1">
    <property type="nucleotide sequence ID" value="NZ_JAGGLG010000054.1"/>
</dbReference>
<evidence type="ECO:0000256" key="5">
    <source>
        <dbReference type="ARBA" id="ARBA00022982"/>
    </source>
</evidence>
<keyword evidence="3" id="KW-0349">Heme</keyword>
<evidence type="ECO:0000256" key="3">
    <source>
        <dbReference type="ARBA" id="ARBA00022617"/>
    </source>
</evidence>
<proteinExistence type="predicted"/>